<reference evidence="1 2" key="1">
    <citation type="journal article" date="2023" name="Plants (Basel)">
        <title>Bridging the Gap: Combining Genomics and Transcriptomics Approaches to Understand Stylosanthes scabra, an Orphan Legume from the Brazilian Caatinga.</title>
        <authorList>
            <person name="Ferreira-Neto J.R.C."/>
            <person name="da Silva M.D."/>
            <person name="Binneck E."/>
            <person name="de Melo N.F."/>
            <person name="da Silva R.H."/>
            <person name="de Melo A.L.T.M."/>
            <person name="Pandolfi V."/>
            <person name="Bustamante F.O."/>
            <person name="Brasileiro-Vidal A.C."/>
            <person name="Benko-Iseppon A.M."/>
        </authorList>
    </citation>
    <scope>NUCLEOTIDE SEQUENCE [LARGE SCALE GENOMIC DNA]</scope>
    <source>
        <tissue evidence="1">Leaves</tissue>
    </source>
</reference>
<protein>
    <submittedName>
        <fullName evidence="1">Uncharacterized protein</fullName>
    </submittedName>
</protein>
<evidence type="ECO:0000313" key="1">
    <source>
        <dbReference type="EMBL" id="MED6107782.1"/>
    </source>
</evidence>
<sequence>MACLIARASADSGDEVGEELVVPVSKNLDSSLMTAARKPNLEEPEKEASTLHFVHSLGGGCQGNAEFVSQTTLPWSRDIAKEHAL</sequence>
<dbReference type="Proteomes" id="UP001341840">
    <property type="component" value="Unassembled WGS sequence"/>
</dbReference>
<dbReference type="EMBL" id="JASCZI010000051">
    <property type="protein sequence ID" value="MED6107782.1"/>
    <property type="molecule type" value="Genomic_DNA"/>
</dbReference>
<proteinExistence type="predicted"/>
<evidence type="ECO:0000313" key="2">
    <source>
        <dbReference type="Proteomes" id="UP001341840"/>
    </source>
</evidence>
<gene>
    <name evidence="1" type="ORF">PIB30_017486</name>
</gene>
<name>A0ABU6Q7F2_9FABA</name>
<comment type="caution">
    <text evidence="1">The sequence shown here is derived from an EMBL/GenBank/DDBJ whole genome shotgun (WGS) entry which is preliminary data.</text>
</comment>
<keyword evidence="2" id="KW-1185">Reference proteome</keyword>
<accession>A0ABU6Q7F2</accession>
<organism evidence="1 2">
    <name type="scientific">Stylosanthes scabra</name>
    <dbReference type="NCBI Taxonomy" id="79078"/>
    <lineage>
        <taxon>Eukaryota</taxon>
        <taxon>Viridiplantae</taxon>
        <taxon>Streptophyta</taxon>
        <taxon>Embryophyta</taxon>
        <taxon>Tracheophyta</taxon>
        <taxon>Spermatophyta</taxon>
        <taxon>Magnoliopsida</taxon>
        <taxon>eudicotyledons</taxon>
        <taxon>Gunneridae</taxon>
        <taxon>Pentapetalae</taxon>
        <taxon>rosids</taxon>
        <taxon>fabids</taxon>
        <taxon>Fabales</taxon>
        <taxon>Fabaceae</taxon>
        <taxon>Papilionoideae</taxon>
        <taxon>50 kb inversion clade</taxon>
        <taxon>dalbergioids sensu lato</taxon>
        <taxon>Dalbergieae</taxon>
        <taxon>Pterocarpus clade</taxon>
        <taxon>Stylosanthes</taxon>
    </lineage>
</organism>